<dbReference type="InterPro" id="IPR000595">
    <property type="entry name" value="cNMP-bd_dom"/>
</dbReference>
<dbReference type="GO" id="GO:0003677">
    <property type="term" value="F:DNA binding"/>
    <property type="evidence" value="ECO:0007669"/>
    <property type="project" value="UniProtKB-KW"/>
</dbReference>
<dbReference type="InterPro" id="IPR012318">
    <property type="entry name" value="HTH_CRP"/>
</dbReference>
<dbReference type="PANTHER" id="PTHR24567:SF74">
    <property type="entry name" value="HTH-TYPE TRANSCRIPTIONAL REGULATOR ARCR"/>
    <property type="match status" value="1"/>
</dbReference>
<feature type="domain" description="HTH crp-type" evidence="5">
    <location>
        <begin position="148"/>
        <end position="220"/>
    </location>
</feature>
<proteinExistence type="predicted"/>
<dbReference type="PROSITE" id="PS50042">
    <property type="entry name" value="CNMP_BINDING_3"/>
    <property type="match status" value="1"/>
</dbReference>
<evidence type="ECO:0000259" key="4">
    <source>
        <dbReference type="PROSITE" id="PS50042"/>
    </source>
</evidence>
<dbReference type="PROSITE" id="PS51063">
    <property type="entry name" value="HTH_CRP_2"/>
    <property type="match status" value="1"/>
</dbReference>
<evidence type="ECO:0000256" key="1">
    <source>
        <dbReference type="ARBA" id="ARBA00023015"/>
    </source>
</evidence>
<dbReference type="InterPro" id="IPR036388">
    <property type="entry name" value="WH-like_DNA-bd_sf"/>
</dbReference>
<evidence type="ECO:0000259" key="5">
    <source>
        <dbReference type="PROSITE" id="PS51063"/>
    </source>
</evidence>
<evidence type="ECO:0000313" key="7">
    <source>
        <dbReference type="Proteomes" id="UP001060919"/>
    </source>
</evidence>
<dbReference type="InterPro" id="IPR050397">
    <property type="entry name" value="Env_Response_Regulators"/>
</dbReference>
<dbReference type="RefSeq" id="WP_264789543.1">
    <property type="nucleotide sequence ID" value="NZ_AP026867.1"/>
</dbReference>
<keyword evidence="3" id="KW-0804">Transcription</keyword>
<dbReference type="InterPro" id="IPR036390">
    <property type="entry name" value="WH_DNA-bd_sf"/>
</dbReference>
<evidence type="ECO:0000256" key="2">
    <source>
        <dbReference type="ARBA" id="ARBA00023125"/>
    </source>
</evidence>
<evidence type="ECO:0000256" key="3">
    <source>
        <dbReference type="ARBA" id="ARBA00023163"/>
    </source>
</evidence>
<dbReference type="GO" id="GO:0005829">
    <property type="term" value="C:cytosol"/>
    <property type="evidence" value="ECO:0007669"/>
    <property type="project" value="TreeGrafter"/>
</dbReference>
<dbReference type="SMART" id="SM00100">
    <property type="entry name" value="cNMP"/>
    <property type="match status" value="1"/>
</dbReference>
<protein>
    <submittedName>
        <fullName evidence="6">Crp/Fnr family transcriptional regulator</fullName>
    </submittedName>
</protein>
<dbReference type="PANTHER" id="PTHR24567">
    <property type="entry name" value="CRP FAMILY TRANSCRIPTIONAL REGULATORY PROTEIN"/>
    <property type="match status" value="1"/>
</dbReference>
<keyword evidence="7" id="KW-1185">Reference proteome</keyword>
<reference evidence="6" key="1">
    <citation type="submission" date="2022-09" db="EMBL/GenBank/DDBJ databases">
        <title>Aureispira anguillicida sp. nov., isolated from Leptocephalus of Japanese eel Anguilla japonica.</title>
        <authorList>
            <person name="Yuasa K."/>
            <person name="Mekata T."/>
            <person name="Ikunari K."/>
        </authorList>
    </citation>
    <scope>NUCLEOTIDE SEQUENCE</scope>
    <source>
        <strain evidence="6">EL160426</strain>
    </source>
</reference>
<dbReference type="AlphaFoldDB" id="A0A915YJG1"/>
<sequence>MQTAAKLWYLEQFDIMRALSKREMMDMAKMLVDKYYKKDDPIMFPFNAQNTIYMLKEGSVKIGNYTENGEENLKYVLNAGNIFGEMALADGNANDFAVAVDDCIICALDMEIMQGMMMRNKAFNVAVYKLIGFRLRKLERKLSAIIFKDSATRITDFLKELVHDFGQQKNGELRVKNFLTNKEIAKLTFTSRQTVNSVLNKLKREGSIDYDDRYIKILNL</sequence>
<accession>A0A915YJG1</accession>
<dbReference type="InterPro" id="IPR014710">
    <property type="entry name" value="RmlC-like_jellyroll"/>
</dbReference>
<keyword evidence="1" id="KW-0805">Transcription regulation</keyword>
<dbReference type="KEGG" id="aup:AsAng_0051020"/>
<dbReference type="Pfam" id="PF00027">
    <property type="entry name" value="cNMP_binding"/>
    <property type="match status" value="1"/>
</dbReference>
<dbReference type="CDD" id="cd00038">
    <property type="entry name" value="CAP_ED"/>
    <property type="match status" value="1"/>
</dbReference>
<dbReference type="GO" id="GO:0003700">
    <property type="term" value="F:DNA-binding transcription factor activity"/>
    <property type="evidence" value="ECO:0007669"/>
    <property type="project" value="TreeGrafter"/>
</dbReference>
<keyword evidence="2" id="KW-0238">DNA-binding</keyword>
<evidence type="ECO:0000313" key="6">
    <source>
        <dbReference type="EMBL" id="BDS14323.1"/>
    </source>
</evidence>
<dbReference type="Gene3D" id="2.60.120.10">
    <property type="entry name" value="Jelly Rolls"/>
    <property type="match status" value="1"/>
</dbReference>
<dbReference type="Pfam" id="PF13545">
    <property type="entry name" value="HTH_Crp_2"/>
    <property type="match status" value="1"/>
</dbReference>
<dbReference type="EMBL" id="AP026867">
    <property type="protein sequence ID" value="BDS14323.1"/>
    <property type="molecule type" value="Genomic_DNA"/>
</dbReference>
<dbReference type="Proteomes" id="UP001060919">
    <property type="component" value="Chromosome"/>
</dbReference>
<feature type="domain" description="Cyclic nucleotide-binding" evidence="4">
    <location>
        <begin position="15"/>
        <end position="120"/>
    </location>
</feature>
<dbReference type="Gene3D" id="1.10.10.10">
    <property type="entry name" value="Winged helix-like DNA-binding domain superfamily/Winged helix DNA-binding domain"/>
    <property type="match status" value="1"/>
</dbReference>
<organism evidence="6 7">
    <name type="scientific">Aureispira anguillae</name>
    <dbReference type="NCBI Taxonomy" id="2864201"/>
    <lineage>
        <taxon>Bacteria</taxon>
        <taxon>Pseudomonadati</taxon>
        <taxon>Bacteroidota</taxon>
        <taxon>Saprospiria</taxon>
        <taxon>Saprospirales</taxon>
        <taxon>Saprospiraceae</taxon>
        <taxon>Aureispira</taxon>
    </lineage>
</organism>
<gene>
    <name evidence="6" type="ORF">AsAng_0051020</name>
</gene>
<dbReference type="SMART" id="SM00419">
    <property type="entry name" value="HTH_CRP"/>
    <property type="match status" value="1"/>
</dbReference>
<dbReference type="SUPFAM" id="SSF46785">
    <property type="entry name" value="Winged helix' DNA-binding domain"/>
    <property type="match status" value="1"/>
</dbReference>
<name>A0A915YJG1_9BACT</name>
<dbReference type="InterPro" id="IPR018490">
    <property type="entry name" value="cNMP-bd_dom_sf"/>
</dbReference>
<dbReference type="SUPFAM" id="SSF51206">
    <property type="entry name" value="cAMP-binding domain-like"/>
    <property type="match status" value="1"/>
</dbReference>